<keyword evidence="1" id="KW-0472">Membrane</keyword>
<feature type="transmembrane region" description="Helical" evidence="1">
    <location>
        <begin position="300"/>
        <end position="321"/>
    </location>
</feature>
<feature type="transmembrane region" description="Helical" evidence="1">
    <location>
        <begin position="197"/>
        <end position="215"/>
    </location>
</feature>
<reference evidence="2 3" key="1">
    <citation type="submission" date="2018-06" db="EMBL/GenBank/DDBJ databases">
        <title>Genomic Encyclopedia of Type Strains, Phase III (KMG-III): the genomes of soil and plant-associated and newly described type strains.</title>
        <authorList>
            <person name="Whitman W."/>
        </authorList>
    </citation>
    <scope>NUCLEOTIDE SEQUENCE [LARGE SCALE GENOMIC DNA]</scope>
    <source>
        <strain evidence="2 3">CECT 7342</strain>
    </source>
</reference>
<feature type="transmembrane region" description="Helical" evidence="1">
    <location>
        <begin position="117"/>
        <end position="138"/>
    </location>
</feature>
<accession>A0ABX9GJX2</accession>
<name>A0ABX9GJX2_9BURK</name>
<feature type="transmembrane region" description="Helical" evidence="1">
    <location>
        <begin position="159"/>
        <end position="185"/>
    </location>
</feature>
<dbReference type="Pfam" id="PF13687">
    <property type="entry name" value="DUF4153"/>
    <property type="match status" value="1"/>
</dbReference>
<feature type="transmembrane region" description="Helical" evidence="1">
    <location>
        <begin position="235"/>
        <end position="255"/>
    </location>
</feature>
<evidence type="ECO:0000256" key="1">
    <source>
        <dbReference type="SAM" id="Phobius"/>
    </source>
</evidence>
<comment type="caution">
    <text evidence="2">The sequence shown here is derived from an EMBL/GenBank/DDBJ whole genome shotgun (WGS) entry which is preliminary data.</text>
</comment>
<protein>
    <submittedName>
        <fullName evidence="2">Uncharacterized protein DUF4153</fullName>
    </submittedName>
</protein>
<feature type="transmembrane region" description="Helical" evidence="1">
    <location>
        <begin position="78"/>
        <end position="97"/>
    </location>
</feature>
<sequence>MTNMSPESSASEKLDASDKTVLIYGALAALSGLVLHQLMTLRAWPWNHPFALAFLLQWIALAPLAGALLAGMRSGRRWLAALAAYGLILPALTAYGLTSASGSLPQELGGWPQGNDLALALLLTGVAGFILLPLIQALDAGKPHWNYPAVFRATWRMAVHLTLAACLAMAVCLLLTAAGAMFTMIGIQAVRAIVDDAHFRLAAWPMILAACLVGVRRRPSLTETLQRSWLTLNAWLLPLVTVVGLAFTLALAARMALGLEAVQLSAGALIAFSLAWIKLINAAWQDSPEAAPFGPRLRGLLRAAMVCLLPLAAVALYGAIVRVEQYGWTVLRVWGLAGGTMLVLYGAGYAWAALRPTRYYAVLGATNLIAAFATLGLLLAINTPLANPLRLTAESQLRRIVDGRLDPERFSFHAMGKDYGHWGRDALQQLADGAANARDPQIALAAAQALKGSYYSWDDVKRANGQPAADPAPADVPAFATTPAGRAIPDAWWNALRDDSPGRAKLCSPPATQNTAATQPCRLIFADLTGDGVDEIILYIPPRDAEPGTGEQFIAYVWEAPQSWHQLGWLRAESFEQAMDDATGVQDIGQALEQGLVRTQPRPDRDLMIGDNLLRLR</sequence>
<keyword evidence="3" id="KW-1185">Reference proteome</keyword>
<evidence type="ECO:0000313" key="3">
    <source>
        <dbReference type="Proteomes" id="UP000252124"/>
    </source>
</evidence>
<dbReference type="EMBL" id="QNRM01000002">
    <property type="protein sequence ID" value="RBP23187.1"/>
    <property type="molecule type" value="Genomic_DNA"/>
</dbReference>
<feature type="transmembrane region" description="Helical" evidence="1">
    <location>
        <begin position="51"/>
        <end position="71"/>
    </location>
</feature>
<gene>
    <name evidence="2" type="ORF">DFP87_102937</name>
</gene>
<feature type="transmembrane region" description="Helical" evidence="1">
    <location>
        <begin position="359"/>
        <end position="381"/>
    </location>
</feature>
<proteinExistence type="predicted"/>
<feature type="transmembrane region" description="Helical" evidence="1">
    <location>
        <begin position="333"/>
        <end position="352"/>
    </location>
</feature>
<feature type="transmembrane region" description="Helical" evidence="1">
    <location>
        <begin position="261"/>
        <end position="279"/>
    </location>
</feature>
<keyword evidence="1" id="KW-0812">Transmembrane</keyword>
<feature type="transmembrane region" description="Helical" evidence="1">
    <location>
        <begin position="21"/>
        <end position="39"/>
    </location>
</feature>
<organism evidence="2 3">
    <name type="scientific">Achromobacter marplatensis</name>
    <dbReference type="NCBI Taxonomy" id="470868"/>
    <lineage>
        <taxon>Bacteria</taxon>
        <taxon>Pseudomonadati</taxon>
        <taxon>Pseudomonadota</taxon>
        <taxon>Betaproteobacteria</taxon>
        <taxon>Burkholderiales</taxon>
        <taxon>Alcaligenaceae</taxon>
        <taxon>Achromobacter</taxon>
    </lineage>
</organism>
<evidence type="ECO:0000313" key="2">
    <source>
        <dbReference type="EMBL" id="RBP23187.1"/>
    </source>
</evidence>
<dbReference type="InterPro" id="IPR025291">
    <property type="entry name" value="DUF4153"/>
</dbReference>
<keyword evidence="1" id="KW-1133">Transmembrane helix</keyword>
<dbReference type="Proteomes" id="UP000252124">
    <property type="component" value="Unassembled WGS sequence"/>
</dbReference>